<evidence type="ECO:0000256" key="2">
    <source>
        <dbReference type="ARBA" id="ARBA00022692"/>
    </source>
</evidence>
<feature type="transmembrane region" description="Helical" evidence="5">
    <location>
        <begin position="46"/>
        <end position="65"/>
    </location>
</feature>
<dbReference type="GO" id="GO:0016020">
    <property type="term" value="C:membrane"/>
    <property type="evidence" value="ECO:0007669"/>
    <property type="project" value="UniProtKB-SubCell"/>
</dbReference>
<keyword evidence="2 5" id="KW-0812">Transmembrane</keyword>
<evidence type="ECO:0000256" key="5">
    <source>
        <dbReference type="SAM" id="Phobius"/>
    </source>
</evidence>
<comment type="caution">
    <text evidence="6">The sequence shown here is derived from an EMBL/GenBank/DDBJ whole genome shotgun (WGS) entry which is preliminary data.</text>
</comment>
<evidence type="ECO:0000256" key="1">
    <source>
        <dbReference type="ARBA" id="ARBA00004141"/>
    </source>
</evidence>
<proteinExistence type="predicted"/>
<evidence type="ECO:0000313" key="7">
    <source>
        <dbReference type="Proteomes" id="UP000231379"/>
    </source>
</evidence>
<dbReference type="Proteomes" id="UP000231379">
    <property type="component" value="Unassembled WGS sequence"/>
</dbReference>
<dbReference type="InterPro" id="IPR032808">
    <property type="entry name" value="DoxX"/>
</dbReference>
<evidence type="ECO:0000256" key="3">
    <source>
        <dbReference type="ARBA" id="ARBA00022989"/>
    </source>
</evidence>
<evidence type="ECO:0000313" key="6">
    <source>
        <dbReference type="EMBL" id="PIR82365.1"/>
    </source>
</evidence>
<dbReference type="AlphaFoldDB" id="A0A2H0U9C2"/>
<dbReference type="Pfam" id="PF07681">
    <property type="entry name" value="DoxX"/>
    <property type="match status" value="1"/>
</dbReference>
<organism evidence="6 7">
    <name type="scientific">Candidatus Kaiserbacteria bacterium CG10_big_fil_rev_8_21_14_0_10_59_10</name>
    <dbReference type="NCBI Taxonomy" id="1974612"/>
    <lineage>
        <taxon>Bacteria</taxon>
        <taxon>Candidatus Kaiseribacteriota</taxon>
    </lineage>
</organism>
<name>A0A2H0U9C2_9BACT</name>
<feature type="transmembrane region" description="Helical" evidence="5">
    <location>
        <begin position="108"/>
        <end position="126"/>
    </location>
</feature>
<comment type="subcellular location">
    <subcellularLocation>
        <location evidence="1">Membrane</location>
        <topology evidence="1">Multi-pass membrane protein</topology>
    </subcellularLocation>
</comment>
<feature type="transmembrane region" description="Helical" evidence="5">
    <location>
        <begin position="6"/>
        <end position="25"/>
    </location>
</feature>
<keyword evidence="4 5" id="KW-0472">Membrane</keyword>
<gene>
    <name evidence="6" type="ORF">COU20_02475</name>
</gene>
<accession>A0A2H0U9C2</accession>
<feature type="transmembrane region" description="Helical" evidence="5">
    <location>
        <begin position="71"/>
        <end position="88"/>
    </location>
</feature>
<sequence>MEWILLIGRILFGGFFLMGGAMHFMNLSMMTEYARMKGAPSPKLSVALSGLVIMLAGLGVILGVFPDLSLLVLAAFLIVITPIMHAFWKMDDPTIKMLEMQHFLKNMALLGAALALYTLSSGWPLSLSL</sequence>
<evidence type="ECO:0000256" key="4">
    <source>
        <dbReference type="ARBA" id="ARBA00023136"/>
    </source>
</evidence>
<protein>
    <submittedName>
        <fullName evidence="6">DoxX family protein</fullName>
    </submittedName>
</protein>
<reference evidence="7" key="1">
    <citation type="submission" date="2017-09" db="EMBL/GenBank/DDBJ databases">
        <title>Depth-based differentiation of microbial function through sediment-hosted aquifers and enrichment of novel symbionts in the deep terrestrial subsurface.</title>
        <authorList>
            <person name="Probst A.J."/>
            <person name="Ladd B."/>
            <person name="Jarett J.K."/>
            <person name="Geller-Mcgrath D.E."/>
            <person name="Sieber C.M.K."/>
            <person name="Emerson J.B."/>
            <person name="Anantharaman K."/>
            <person name="Thomas B.C."/>
            <person name="Malmstrom R."/>
            <person name="Stieglmeier M."/>
            <person name="Klingl A."/>
            <person name="Woyke T."/>
            <person name="Ryan C.M."/>
            <person name="Banfield J.F."/>
        </authorList>
    </citation>
    <scope>NUCLEOTIDE SEQUENCE [LARGE SCALE GENOMIC DNA]</scope>
</reference>
<keyword evidence="3 5" id="KW-1133">Transmembrane helix</keyword>
<dbReference type="EMBL" id="PFBM01000016">
    <property type="protein sequence ID" value="PIR82365.1"/>
    <property type="molecule type" value="Genomic_DNA"/>
</dbReference>